<evidence type="ECO:0000313" key="4">
    <source>
        <dbReference type="Proteomes" id="UP000646365"/>
    </source>
</evidence>
<dbReference type="InterPro" id="IPR006311">
    <property type="entry name" value="TAT_signal"/>
</dbReference>
<feature type="chain" id="PRO_5035815130" evidence="2">
    <location>
        <begin position="34"/>
        <end position="747"/>
    </location>
</feature>
<sequence>MTLGTIPSARIRRFLLIASIAPLLAAAAGPSAARPPAEAASAADFFLPRVAGPEIVRRVALADLGFTSAIDLTGSSAERQFFLPVPRGAHIEAAVLDLVGQYLQPTPGRTTFVVDIDGNPVVARPLDAGSGVISEHIPISLGTHSDGFVQVDMRFASVVTTDRCTDERAIGNGASIAPETALTYHLALSEIRDVRTAWSVLPNRPVVLLPPGEMGPVQYDAAIRIALALRAAGRDAVFANLPAIGDSVSVAGLSVPPALAALPVFRKFANAIGTVRLDAPATRGAYMILRVLANQQLADLVVGDGWFGALVATDLDELKASLQPENPAAARALDAWLKAVNADPTVREPGENLSLHQVLGQPVIALDADTAPVAAALLGSPWTRLARSSSLDIRSVGGSDTGANWIPLTQLGSALARQDIVDRGDWQVSFTTAQLPTDRWPSAVELEMTVAPDPADTAPVASVSLNDTLLRAEKVASGGVTRMIAQIPPYVLRANNTLKVSIQRAGAAGDCRLAPRGFPAQMLPTSRLVLSERQIKNQFFALEPRFARRGIVAVPQRYLTHPLASLPLVEKFLVALGFTPQSIRLAVLDENTLFQPDDAFVAFDHELMGVVKRATLDSHGLAVATSDGKPVVSAAGTADMVLAQIVDYANQPGVAVDTPPSGALPEIQLPSLSNGDLALVDRQGLIAELGGTDQYQAALRQAIYAPSAVFFRYQPWILSGLGLLSALIVMRLIRAVVVHRKRRKSGG</sequence>
<keyword evidence="1" id="KW-1133">Transmembrane helix</keyword>
<feature type="transmembrane region" description="Helical" evidence="1">
    <location>
        <begin position="716"/>
        <end position="737"/>
    </location>
</feature>
<evidence type="ECO:0000256" key="1">
    <source>
        <dbReference type="SAM" id="Phobius"/>
    </source>
</evidence>
<evidence type="ECO:0000313" key="3">
    <source>
        <dbReference type="EMBL" id="GGF19924.1"/>
    </source>
</evidence>
<dbReference type="AlphaFoldDB" id="A0A8J2YTW1"/>
<feature type="signal peptide" evidence="2">
    <location>
        <begin position="1"/>
        <end position="33"/>
    </location>
</feature>
<dbReference type="RefSeq" id="WP_189046567.1">
    <property type="nucleotide sequence ID" value="NZ_BMJQ01000006.1"/>
</dbReference>
<evidence type="ECO:0000256" key="2">
    <source>
        <dbReference type="SAM" id="SignalP"/>
    </source>
</evidence>
<reference evidence="3" key="1">
    <citation type="journal article" date="2014" name="Int. J. Syst. Evol. Microbiol.">
        <title>Complete genome sequence of Corynebacterium casei LMG S-19264T (=DSM 44701T), isolated from a smear-ripened cheese.</title>
        <authorList>
            <consortium name="US DOE Joint Genome Institute (JGI-PGF)"/>
            <person name="Walter F."/>
            <person name="Albersmeier A."/>
            <person name="Kalinowski J."/>
            <person name="Ruckert C."/>
        </authorList>
    </citation>
    <scope>NUCLEOTIDE SEQUENCE</scope>
    <source>
        <strain evidence="3">CGMCC 1.15725</strain>
    </source>
</reference>
<reference evidence="3" key="2">
    <citation type="submission" date="2020-09" db="EMBL/GenBank/DDBJ databases">
        <authorList>
            <person name="Sun Q."/>
            <person name="Zhou Y."/>
        </authorList>
    </citation>
    <scope>NUCLEOTIDE SEQUENCE</scope>
    <source>
        <strain evidence="3">CGMCC 1.15725</strain>
    </source>
</reference>
<dbReference type="EMBL" id="BMJQ01000006">
    <property type="protein sequence ID" value="GGF19924.1"/>
    <property type="molecule type" value="Genomic_DNA"/>
</dbReference>
<proteinExistence type="predicted"/>
<accession>A0A8J2YTW1</accession>
<organism evidence="3 4">
    <name type="scientific">Aliidongia dinghuensis</name>
    <dbReference type="NCBI Taxonomy" id="1867774"/>
    <lineage>
        <taxon>Bacteria</taxon>
        <taxon>Pseudomonadati</taxon>
        <taxon>Pseudomonadota</taxon>
        <taxon>Alphaproteobacteria</taxon>
        <taxon>Rhodospirillales</taxon>
        <taxon>Dongiaceae</taxon>
        <taxon>Aliidongia</taxon>
    </lineage>
</organism>
<dbReference type="PROSITE" id="PS51318">
    <property type="entry name" value="TAT"/>
    <property type="match status" value="1"/>
</dbReference>
<keyword evidence="4" id="KW-1185">Reference proteome</keyword>
<keyword evidence="1" id="KW-0812">Transmembrane</keyword>
<dbReference type="Proteomes" id="UP000646365">
    <property type="component" value="Unassembled WGS sequence"/>
</dbReference>
<dbReference type="UniPathway" id="UPA00694"/>
<dbReference type="Gene3D" id="2.60.120.260">
    <property type="entry name" value="Galactose-binding domain-like"/>
    <property type="match status" value="1"/>
</dbReference>
<name>A0A8J2YTW1_9PROT</name>
<keyword evidence="1" id="KW-0472">Membrane</keyword>
<gene>
    <name evidence="3" type="ORF">GCM10011611_27390</name>
</gene>
<comment type="caution">
    <text evidence="3">The sequence shown here is derived from an EMBL/GenBank/DDBJ whole genome shotgun (WGS) entry which is preliminary data.</text>
</comment>
<protein>
    <submittedName>
        <fullName evidence="3">Membrane protein</fullName>
    </submittedName>
</protein>
<keyword evidence="2" id="KW-0732">Signal</keyword>